<dbReference type="GO" id="GO:0005840">
    <property type="term" value="C:ribosome"/>
    <property type="evidence" value="ECO:0007669"/>
    <property type="project" value="InterPro"/>
</dbReference>
<dbReference type="GO" id="GO:0006412">
    <property type="term" value="P:translation"/>
    <property type="evidence" value="ECO:0007669"/>
    <property type="project" value="InterPro"/>
</dbReference>
<dbReference type="GO" id="GO:0003735">
    <property type="term" value="F:structural constituent of ribosome"/>
    <property type="evidence" value="ECO:0007669"/>
    <property type="project" value="InterPro"/>
</dbReference>
<comment type="caution">
    <text evidence="4">The sequence shown here is derived from an EMBL/GenBank/DDBJ whole genome shotgun (WGS) entry which is preliminary data.</text>
</comment>
<feature type="region of interest" description="Disordered" evidence="1">
    <location>
        <begin position="28"/>
        <end position="59"/>
    </location>
</feature>
<dbReference type="SMART" id="SM01383">
    <property type="entry name" value="Ribosomal_L2"/>
    <property type="match status" value="1"/>
</dbReference>
<reference evidence="4" key="1">
    <citation type="submission" date="2021-02" db="EMBL/GenBank/DDBJ databases">
        <authorList>
            <person name="Nowell W R."/>
        </authorList>
    </citation>
    <scope>NUCLEOTIDE SEQUENCE</scope>
</reference>
<name>A0A816BM19_9BILA</name>
<dbReference type="AlphaFoldDB" id="A0A816BM19"/>
<accession>A0A816BM19</accession>
<organism evidence="4 5">
    <name type="scientific">Rotaria sordida</name>
    <dbReference type="NCBI Taxonomy" id="392033"/>
    <lineage>
        <taxon>Eukaryota</taxon>
        <taxon>Metazoa</taxon>
        <taxon>Spiralia</taxon>
        <taxon>Gnathifera</taxon>
        <taxon>Rotifera</taxon>
        <taxon>Eurotatoria</taxon>
        <taxon>Bdelloidea</taxon>
        <taxon>Philodinida</taxon>
        <taxon>Philodinidae</taxon>
        <taxon>Rotaria</taxon>
    </lineage>
</organism>
<feature type="compositionally biased region" description="Low complexity" evidence="1">
    <location>
        <begin position="28"/>
        <end position="37"/>
    </location>
</feature>
<dbReference type="Proteomes" id="UP000663854">
    <property type="component" value="Unassembled WGS sequence"/>
</dbReference>
<gene>
    <name evidence="4" type="ORF">JXQ802_LOCUS49490</name>
    <name evidence="3" type="ORF">PYM288_LOCUS33389</name>
</gene>
<keyword evidence="5" id="KW-1185">Reference proteome</keyword>
<protein>
    <recommendedName>
        <fullName evidence="2">Large ribosomal subunit protein uL2 RNA-binding domain-containing protein</fullName>
    </recommendedName>
</protein>
<dbReference type="Gene3D" id="2.40.50.140">
    <property type="entry name" value="Nucleic acid-binding proteins"/>
    <property type="match status" value="1"/>
</dbReference>
<dbReference type="InterPro" id="IPR022666">
    <property type="entry name" value="Ribosomal_uL2_RNA-bd_dom"/>
</dbReference>
<evidence type="ECO:0000256" key="1">
    <source>
        <dbReference type="SAM" id="MobiDB-lite"/>
    </source>
</evidence>
<evidence type="ECO:0000313" key="3">
    <source>
        <dbReference type="EMBL" id="CAF1371672.1"/>
    </source>
</evidence>
<dbReference type="InterPro" id="IPR012340">
    <property type="entry name" value="NA-bd_OB-fold"/>
</dbReference>
<sequence length="222" mass="24894">MYSIIRNNVARVLQRDLTSILGFLSRSTTTNTTSPSIETRKVDDNSTKSDSQSSDITKTTDVKVPWKANVIEMPVAMSSQYIIDNFREHRESGFYYDHRIIIPKMPEKYTVKPFETRKTGGNHPDTGRKEYRRVGGGLKKTWLWIDTMRQGPKSGPPLVERVIRIMNSDCHTAKVALIGHGNTPRYILATENLKVGDLVKTSGEIPKNPVKASEGDAYPVGA</sequence>
<evidence type="ECO:0000313" key="5">
    <source>
        <dbReference type="Proteomes" id="UP000663870"/>
    </source>
</evidence>
<dbReference type="Proteomes" id="UP000663870">
    <property type="component" value="Unassembled WGS sequence"/>
</dbReference>
<proteinExistence type="predicted"/>
<evidence type="ECO:0000313" key="4">
    <source>
        <dbReference type="EMBL" id="CAF1611927.1"/>
    </source>
</evidence>
<evidence type="ECO:0000259" key="2">
    <source>
        <dbReference type="SMART" id="SM01383"/>
    </source>
</evidence>
<dbReference type="EMBL" id="CAJNOH010004507">
    <property type="protein sequence ID" value="CAF1371672.1"/>
    <property type="molecule type" value="Genomic_DNA"/>
</dbReference>
<feature type="non-terminal residue" evidence="4">
    <location>
        <position position="1"/>
    </location>
</feature>
<feature type="domain" description="Large ribosomal subunit protein uL2 RNA-binding" evidence="2">
    <location>
        <begin position="121"/>
        <end position="201"/>
    </location>
</feature>
<dbReference type="EMBL" id="CAJNOL010005939">
    <property type="protein sequence ID" value="CAF1611927.1"/>
    <property type="molecule type" value="Genomic_DNA"/>
</dbReference>
<feature type="compositionally biased region" description="Basic and acidic residues" evidence="1">
    <location>
        <begin position="38"/>
        <end position="47"/>
    </location>
</feature>
<dbReference type="SUPFAM" id="SSF50249">
    <property type="entry name" value="Nucleic acid-binding proteins"/>
    <property type="match status" value="1"/>
</dbReference>
<feature type="compositionally biased region" description="Polar residues" evidence="1">
    <location>
        <begin position="48"/>
        <end position="59"/>
    </location>
</feature>